<dbReference type="Proteomes" id="UP000185779">
    <property type="component" value="Unassembled WGS sequence"/>
</dbReference>
<reference evidence="3" key="2">
    <citation type="journal article" date="2020" name="mSystems">
        <title>Genome- and Community-Level Interaction Insights into Carbon Utilization and Element Cycling Functions of Hydrothermarchaeota in Hydrothermal Sediment.</title>
        <authorList>
            <person name="Zhou Z."/>
            <person name="Liu Y."/>
            <person name="Xu W."/>
            <person name="Pan J."/>
            <person name="Luo Z.H."/>
            <person name="Li M."/>
        </authorList>
    </citation>
    <scope>NUCLEOTIDE SEQUENCE [LARGE SCALE GENOMIC DNA]</scope>
    <source>
        <strain evidence="3">HyVt-386</strain>
    </source>
</reference>
<feature type="transmembrane region" description="Helical" evidence="1">
    <location>
        <begin position="20"/>
        <end position="41"/>
    </location>
</feature>
<dbReference type="STRING" id="1839936.SBU_000178"/>
<sequence length="520" mass="58451">MSRVILTADQTLMSDYNRNIFLGFTACSPVLIPLWIFQSLFCPPISHKNGIALAAPYGLRKIEASLIEHGFDEDEVRVAHPAHLDKVVDKDTRVIGISTNDPLGLGPASTTFSDLVGRETYSSVSFIRLLKDPEIRKYDPKIIVGGPGAWQLNDTRIMAKLGIDSILIGEGEVRAPEIFERAVRGEEIPSVVEGGPAPVDKIPTIRAPSLNGLVEIARGCGRGCRFCNPTMRQFRSVPIEQILREVRVNIEGGYGVLLHAEDVLRYGAKGPIPDERKVTTLFKEVARYTLRVGISHFALSSVLSRPELIGEISEVLEVGKGGRIWLSGQTGIETGSTRLIERHLRGKVKPFGPDEWREVVVEAFGLLQDNRWVPCATLIMGMPGEEREDVLITLELIEELKTFKSLIVPLFFVPVGRLERERFFRRKDMLPEHWMLLSACIRHDLGWVRELAAEHLEMTGIRGVKRWAIDRIIAYAARKLGPYLELMDEGIPPYRDPDHTSGFNRRVYRMITHTIHGLYQ</sequence>
<dbReference type="EMBL" id="DRIE01000062">
    <property type="protein sequence ID" value="HEC56953.1"/>
    <property type="molecule type" value="Genomic_DNA"/>
</dbReference>
<proteinExistence type="predicted"/>
<keyword evidence="1" id="KW-1133">Transmembrane helix</keyword>
<dbReference type="InterPro" id="IPR058240">
    <property type="entry name" value="rSAM_sf"/>
</dbReference>
<evidence type="ECO:0000256" key="1">
    <source>
        <dbReference type="SAM" id="Phobius"/>
    </source>
</evidence>
<dbReference type="PANTHER" id="PTHR42731:SF4">
    <property type="entry name" value="RADICAL SAM DOMAIN PROTEIN"/>
    <property type="match status" value="1"/>
</dbReference>
<evidence type="ECO:0000313" key="4">
    <source>
        <dbReference type="EMBL" id="OFV66885.1"/>
    </source>
</evidence>
<dbReference type="AlphaFoldDB" id="A0A1F2P6Y9"/>
<dbReference type="PROSITE" id="PS51918">
    <property type="entry name" value="RADICAL_SAM"/>
    <property type="match status" value="1"/>
</dbReference>
<dbReference type="CDD" id="cd01335">
    <property type="entry name" value="Radical_SAM"/>
    <property type="match status" value="1"/>
</dbReference>
<dbReference type="SUPFAM" id="SSF102114">
    <property type="entry name" value="Radical SAM enzymes"/>
    <property type="match status" value="1"/>
</dbReference>
<organism evidence="4 5">
    <name type="scientific">Candidatus Syntropharchaeum butanivorans</name>
    <dbReference type="NCBI Taxonomy" id="1839936"/>
    <lineage>
        <taxon>Archaea</taxon>
        <taxon>Methanobacteriati</taxon>
        <taxon>Methanobacteriota</taxon>
        <taxon>Stenosarchaea group</taxon>
        <taxon>Methanomicrobia</taxon>
        <taxon>Methanosarcinales</taxon>
        <taxon>ANME-2 cluster</taxon>
        <taxon>Candidatus Syntropharchaeum</taxon>
    </lineage>
</organism>
<dbReference type="Proteomes" id="UP000885936">
    <property type="component" value="Unassembled WGS sequence"/>
</dbReference>
<dbReference type="GO" id="GO:0003824">
    <property type="term" value="F:catalytic activity"/>
    <property type="evidence" value="ECO:0007669"/>
    <property type="project" value="InterPro"/>
</dbReference>
<evidence type="ECO:0000259" key="2">
    <source>
        <dbReference type="PROSITE" id="PS51918"/>
    </source>
</evidence>
<protein>
    <submittedName>
        <fullName evidence="3 4">Radical SAM protein</fullName>
    </submittedName>
</protein>
<evidence type="ECO:0000313" key="5">
    <source>
        <dbReference type="Proteomes" id="UP000185779"/>
    </source>
</evidence>
<keyword evidence="1" id="KW-0472">Membrane</keyword>
<dbReference type="SFLD" id="SFLDS00029">
    <property type="entry name" value="Radical_SAM"/>
    <property type="match status" value="1"/>
</dbReference>
<dbReference type="InterPro" id="IPR007197">
    <property type="entry name" value="rSAM"/>
</dbReference>
<keyword evidence="5" id="KW-1185">Reference proteome</keyword>
<dbReference type="PANTHER" id="PTHR42731">
    <property type="entry name" value="SLL1084 PROTEIN"/>
    <property type="match status" value="1"/>
</dbReference>
<dbReference type="InterPro" id="IPR023404">
    <property type="entry name" value="rSAM_horseshoe"/>
</dbReference>
<dbReference type="Gene3D" id="3.80.30.20">
    <property type="entry name" value="tm_1862 like domain"/>
    <property type="match status" value="1"/>
</dbReference>
<accession>A0A1F2P6Y9</accession>
<dbReference type="SFLD" id="SFLDG01082">
    <property type="entry name" value="B12-binding_domain_containing"/>
    <property type="match status" value="1"/>
</dbReference>
<feature type="domain" description="Radical SAM core" evidence="2">
    <location>
        <begin position="206"/>
        <end position="462"/>
    </location>
</feature>
<name>A0A1F2P6Y9_9EURY</name>
<dbReference type="EMBL" id="LYOR01000001">
    <property type="protein sequence ID" value="OFV66885.1"/>
    <property type="molecule type" value="Genomic_DNA"/>
</dbReference>
<dbReference type="InterPro" id="IPR006638">
    <property type="entry name" value="Elp3/MiaA/NifB-like_rSAM"/>
</dbReference>
<reference evidence="4 5" key="1">
    <citation type="submission" date="2016-05" db="EMBL/GenBank/DDBJ databases">
        <title>Microbial consortia oxidize butane by reversing methanogenesis.</title>
        <authorList>
            <person name="Laso-Perez R."/>
            <person name="Richter M."/>
            <person name="Wegener G."/>
            <person name="Musat F."/>
        </authorList>
    </citation>
    <scope>NUCLEOTIDE SEQUENCE [LARGE SCALE GENOMIC DNA]</scope>
    <source>
        <strain evidence="4">BOX1</strain>
    </source>
</reference>
<evidence type="ECO:0000313" key="3">
    <source>
        <dbReference type="EMBL" id="HEC56953.1"/>
    </source>
</evidence>
<dbReference type="Pfam" id="PF04055">
    <property type="entry name" value="Radical_SAM"/>
    <property type="match status" value="1"/>
</dbReference>
<gene>
    <name evidence="3" type="ORF">ENI32_03610</name>
    <name evidence="4" type="ORF">SBU_000178</name>
</gene>
<comment type="caution">
    <text evidence="4">The sequence shown here is derived from an EMBL/GenBank/DDBJ whole genome shotgun (WGS) entry which is preliminary data.</text>
</comment>
<dbReference type="Gene3D" id="3.40.50.280">
    <property type="entry name" value="Cobalamin-binding domain"/>
    <property type="match status" value="1"/>
</dbReference>
<dbReference type="GO" id="GO:0051536">
    <property type="term" value="F:iron-sulfur cluster binding"/>
    <property type="evidence" value="ECO:0007669"/>
    <property type="project" value="InterPro"/>
</dbReference>
<keyword evidence="1" id="KW-0812">Transmembrane</keyword>
<dbReference type="SMART" id="SM00729">
    <property type="entry name" value="Elp3"/>
    <property type="match status" value="1"/>
</dbReference>